<gene>
    <name evidence="2" type="ORF">LX32DRAFT_406152</name>
</gene>
<accession>A0AAD9HH70</accession>
<feature type="chain" id="PRO_5042181849" evidence="1">
    <location>
        <begin position="21"/>
        <end position="102"/>
    </location>
</feature>
<sequence length="102" mass="11529">MLLPKAILLVLALFAIDVFADKILLAAYYREGDNVLQAEQYLKKKSSKIDEIVGRVSQTSLDRYILTYNKRKGWKIGTHAIYETESDAETVVASMVEYVNGI</sequence>
<comment type="caution">
    <text evidence="2">The sequence shown here is derived from an EMBL/GenBank/DDBJ whole genome shotgun (WGS) entry which is preliminary data.</text>
</comment>
<protein>
    <submittedName>
        <fullName evidence="2">Uncharacterized protein</fullName>
    </submittedName>
</protein>
<keyword evidence="1" id="KW-0732">Signal</keyword>
<name>A0AAD9HH70_9PEZI</name>
<evidence type="ECO:0000256" key="1">
    <source>
        <dbReference type="SAM" id="SignalP"/>
    </source>
</evidence>
<organism evidence="2 3">
    <name type="scientific">Colletotrichum zoysiae</name>
    <dbReference type="NCBI Taxonomy" id="1216348"/>
    <lineage>
        <taxon>Eukaryota</taxon>
        <taxon>Fungi</taxon>
        <taxon>Dikarya</taxon>
        <taxon>Ascomycota</taxon>
        <taxon>Pezizomycotina</taxon>
        <taxon>Sordariomycetes</taxon>
        <taxon>Hypocreomycetidae</taxon>
        <taxon>Glomerellales</taxon>
        <taxon>Glomerellaceae</taxon>
        <taxon>Colletotrichum</taxon>
        <taxon>Colletotrichum graminicola species complex</taxon>
    </lineage>
</organism>
<keyword evidence="3" id="KW-1185">Reference proteome</keyword>
<dbReference type="Proteomes" id="UP001232148">
    <property type="component" value="Unassembled WGS sequence"/>
</dbReference>
<reference evidence="2" key="1">
    <citation type="submission" date="2021-06" db="EMBL/GenBank/DDBJ databases">
        <title>Comparative genomics, transcriptomics and evolutionary studies reveal genomic signatures of adaptation to plant cell wall in hemibiotrophic fungi.</title>
        <authorList>
            <consortium name="DOE Joint Genome Institute"/>
            <person name="Baroncelli R."/>
            <person name="Diaz J.F."/>
            <person name="Benocci T."/>
            <person name="Peng M."/>
            <person name="Battaglia E."/>
            <person name="Haridas S."/>
            <person name="Andreopoulos W."/>
            <person name="Labutti K."/>
            <person name="Pangilinan J."/>
            <person name="Floch G.L."/>
            <person name="Makela M.R."/>
            <person name="Henrissat B."/>
            <person name="Grigoriev I.V."/>
            <person name="Crouch J.A."/>
            <person name="De Vries R.P."/>
            <person name="Sukno S.A."/>
            <person name="Thon M.R."/>
        </authorList>
    </citation>
    <scope>NUCLEOTIDE SEQUENCE</scope>
    <source>
        <strain evidence="2">MAFF235873</strain>
    </source>
</reference>
<evidence type="ECO:0000313" key="2">
    <source>
        <dbReference type="EMBL" id="KAK2028247.1"/>
    </source>
</evidence>
<dbReference type="EMBL" id="MU842881">
    <property type="protein sequence ID" value="KAK2028247.1"/>
    <property type="molecule type" value="Genomic_DNA"/>
</dbReference>
<evidence type="ECO:0000313" key="3">
    <source>
        <dbReference type="Proteomes" id="UP001232148"/>
    </source>
</evidence>
<feature type="signal peptide" evidence="1">
    <location>
        <begin position="1"/>
        <end position="20"/>
    </location>
</feature>
<dbReference type="AlphaFoldDB" id="A0AAD9HH70"/>
<proteinExistence type="predicted"/>